<dbReference type="InterPro" id="IPR000352">
    <property type="entry name" value="Pep_chain_release_fac_I"/>
</dbReference>
<sequence length="164" mass="19092">MPLIRSFSQASNVSESMESFVDNTFTGYIPIKKIDFSYSTSSGPGGQNVNRIYTKVTMKINLPKADWIPEDIKKRINELHKNSISKEGDWIIRSDKTRHQMLNVADCLDKLRCFVAEATKPPKIEPSFETLEKIRQQREKAAQKRLQEKRHRSMMKADKRIEIY</sequence>
<dbReference type="FunFam" id="3.30.160.20:FF:000046">
    <property type="entry name" value="Peptidyl-tRNA hydrolase ICT1"/>
    <property type="match status" value="1"/>
</dbReference>
<dbReference type="EC" id="3.1.1.29" evidence="1"/>
<dbReference type="PANTHER" id="PTHR11075:SF54">
    <property type="entry name" value="LARGE RIBOSOMAL SUBUNIT PROTEIN ML62"/>
    <property type="match status" value="1"/>
</dbReference>
<dbReference type="Gene3D" id="3.30.160.20">
    <property type="match status" value="1"/>
</dbReference>
<reference evidence="6 7" key="1">
    <citation type="journal article" date="2015" name="Parasit. Vectors">
        <title>Draft genome of the scabies mite.</title>
        <authorList>
            <person name="Rider S.D.Jr."/>
            <person name="Morgan M.S."/>
            <person name="Arlian L.G."/>
        </authorList>
    </citation>
    <scope>NUCLEOTIDE SEQUENCE [LARGE SCALE GENOMIC DNA]</scope>
    <source>
        <strain evidence="6">Arlian Lab</strain>
    </source>
</reference>
<comment type="caution">
    <text evidence="6">The sequence shown here is derived from an EMBL/GenBank/DDBJ whole genome shotgun (WGS) entry which is preliminary data.</text>
</comment>
<proteinExistence type="inferred from homology"/>
<dbReference type="PANTHER" id="PTHR11075">
    <property type="entry name" value="PEPTIDE CHAIN RELEASE FACTOR"/>
    <property type="match status" value="1"/>
</dbReference>
<evidence type="ECO:0000313" key="7">
    <source>
        <dbReference type="Proteomes" id="UP000616769"/>
    </source>
</evidence>
<dbReference type="GO" id="GO:0016150">
    <property type="term" value="F:translation release factor activity, codon nonspecific"/>
    <property type="evidence" value="ECO:0007669"/>
    <property type="project" value="TreeGrafter"/>
</dbReference>
<evidence type="ECO:0000256" key="1">
    <source>
        <dbReference type="ARBA" id="ARBA00013260"/>
    </source>
</evidence>
<dbReference type="EMBL" id="JXLN01010501">
    <property type="protein sequence ID" value="KPM05836.1"/>
    <property type="molecule type" value="Genomic_DNA"/>
</dbReference>
<evidence type="ECO:0000313" key="6">
    <source>
        <dbReference type="EMBL" id="KPM05836.1"/>
    </source>
</evidence>
<dbReference type="GO" id="GO:0004045">
    <property type="term" value="F:peptidyl-tRNA hydrolase activity"/>
    <property type="evidence" value="ECO:0007669"/>
    <property type="project" value="UniProtKB-EC"/>
</dbReference>
<dbReference type="SUPFAM" id="SSF110916">
    <property type="entry name" value="Peptidyl-tRNA hydrolase domain-like"/>
    <property type="match status" value="1"/>
</dbReference>
<dbReference type="OrthoDB" id="270639at2759"/>
<protein>
    <recommendedName>
        <fullName evidence="3">Large ribosomal subunit protein mL62</fullName>
        <ecNumber evidence="1">3.1.1.29</ecNumber>
    </recommendedName>
    <alternativeName>
        <fullName evidence="4">Peptidyl-tRNA hydrolase ICT1, mitochondrial</fullName>
    </alternativeName>
</protein>
<evidence type="ECO:0000259" key="5">
    <source>
        <dbReference type="Pfam" id="PF00472"/>
    </source>
</evidence>
<accession>A0A132A4B9</accession>
<dbReference type="Pfam" id="PF00472">
    <property type="entry name" value="RF-1"/>
    <property type="match status" value="1"/>
</dbReference>
<dbReference type="VEuPathDB" id="VectorBase:SSCA006849"/>
<evidence type="ECO:0000256" key="2">
    <source>
        <dbReference type="ARBA" id="ARBA00038225"/>
    </source>
</evidence>
<name>A0A132A4B9_SARSC</name>
<comment type="similarity">
    <text evidence="2">Belongs to the prokaryotic/mitochondrial release factor family. Mitochondrion-specific ribosomal protein mL62 subfamily.</text>
</comment>
<dbReference type="Proteomes" id="UP000616769">
    <property type="component" value="Unassembled WGS sequence"/>
</dbReference>
<dbReference type="GO" id="GO:0070126">
    <property type="term" value="P:mitochondrial translational termination"/>
    <property type="evidence" value="ECO:0007669"/>
    <property type="project" value="TreeGrafter"/>
</dbReference>
<gene>
    <name evidence="6" type="ORF">QR98_0043080</name>
</gene>
<evidence type="ECO:0000256" key="4">
    <source>
        <dbReference type="ARBA" id="ARBA00041531"/>
    </source>
</evidence>
<organism evidence="6 7">
    <name type="scientific">Sarcoptes scabiei</name>
    <name type="common">Itch mite</name>
    <name type="synonym">Acarus scabiei</name>
    <dbReference type="NCBI Taxonomy" id="52283"/>
    <lineage>
        <taxon>Eukaryota</taxon>
        <taxon>Metazoa</taxon>
        <taxon>Ecdysozoa</taxon>
        <taxon>Arthropoda</taxon>
        <taxon>Chelicerata</taxon>
        <taxon>Arachnida</taxon>
        <taxon>Acari</taxon>
        <taxon>Acariformes</taxon>
        <taxon>Sarcoptiformes</taxon>
        <taxon>Astigmata</taxon>
        <taxon>Psoroptidia</taxon>
        <taxon>Sarcoptoidea</taxon>
        <taxon>Sarcoptidae</taxon>
        <taxon>Sarcoptinae</taxon>
        <taxon>Sarcoptes</taxon>
    </lineage>
</organism>
<dbReference type="OMA" id="GGQNVNC"/>
<feature type="domain" description="Prokaryotic-type class I peptide chain release factors" evidence="5">
    <location>
        <begin position="29"/>
        <end position="157"/>
    </location>
</feature>
<dbReference type="GO" id="GO:0005762">
    <property type="term" value="C:mitochondrial large ribosomal subunit"/>
    <property type="evidence" value="ECO:0007669"/>
    <property type="project" value="TreeGrafter"/>
</dbReference>
<dbReference type="AlphaFoldDB" id="A0A132A4B9"/>
<dbReference type="InterPro" id="IPR052104">
    <property type="entry name" value="Mito_Release_Factor_mL62"/>
</dbReference>
<keyword evidence="6" id="KW-0378">Hydrolase</keyword>
<evidence type="ECO:0000256" key="3">
    <source>
        <dbReference type="ARBA" id="ARBA00039441"/>
    </source>
</evidence>